<proteinExistence type="predicted"/>
<protein>
    <submittedName>
        <fullName evidence="2">Titin-like</fullName>
    </submittedName>
</protein>
<dbReference type="Proteomes" id="UP001178508">
    <property type="component" value="Chromosome 1"/>
</dbReference>
<dbReference type="AlphaFoldDB" id="A0AAV1EJZ6"/>
<evidence type="ECO:0000313" key="2">
    <source>
        <dbReference type="EMBL" id="CAJ1049041.1"/>
    </source>
</evidence>
<name>A0AAV1EJZ6_XYRNO</name>
<sequence length="175" mass="19847">MSVQNLYVYGLKSLTECVSRAVLIAQPINTTEFVRQHMLGLNDYYKCHPETDPKRVVFDYQEQFETQFLRRGTGSRGTQASITSHEVEKELKIPPATGKDTESPPPLWEASIGTVKAPGQQQSGRTRKNNIQQKKGKKNIKHKTLSDEPQVPRPPWEEIRGTPLPHRIGDDTNVK</sequence>
<accession>A0AAV1EJZ6</accession>
<keyword evidence="3" id="KW-1185">Reference proteome</keyword>
<organism evidence="2 3">
    <name type="scientific">Xyrichtys novacula</name>
    <name type="common">Pearly razorfish</name>
    <name type="synonym">Hemipteronotus novacula</name>
    <dbReference type="NCBI Taxonomy" id="13765"/>
    <lineage>
        <taxon>Eukaryota</taxon>
        <taxon>Metazoa</taxon>
        <taxon>Chordata</taxon>
        <taxon>Craniata</taxon>
        <taxon>Vertebrata</taxon>
        <taxon>Euteleostomi</taxon>
        <taxon>Actinopterygii</taxon>
        <taxon>Neopterygii</taxon>
        <taxon>Teleostei</taxon>
        <taxon>Neoteleostei</taxon>
        <taxon>Acanthomorphata</taxon>
        <taxon>Eupercaria</taxon>
        <taxon>Labriformes</taxon>
        <taxon>Labridae</taxon>
        <taxon>Xyrichtys</taxon>
    </lineage>
</organism>
<reference evidence="2" key="1">
    <citation type="submission" date="2023-08" db="EMBL/GenBank/DDBJ databases">
        <authorList>
            <person name="Alioto T."/>
            <person name="Alioto T."/>
            <person name="Gomez Garrido J."/>
        </authorList>
    </citation>
    <scope>NUCLEOTIDE SEQUENCE</scope>
</reference>
<evidence type="ECO:0000313" key="3">
    <source>
        <dbReference type="Proteomes" id="UP001178508"/>
    </source>
</evidence>
<gene>
    <name evidence="2" type="ORF">XNOV1_A027238</name>
</gene>
<feature type="compositionally biased region" description="Basic residues" evidence="1">
    <location>
        <begin position="134"/>
        <end position="143"/>
    </location>
</feature>
<dbReference type="EMBL" id="OY660864">
    <property type="protein sequence ID" value="CAJ1049041.1"/>
    <property type="molecule type" value="Genomic_DNA"/>
</dbReference>
<evidence type="ECO:0000256" key="1">
    <source>
        <dbReference type="SAM" id="MobiDB-lite"/>
    </source>
</evidence>
<feature type="region of interest" description="Disordered" evidence="1">
    <location>
        <begin position="70"/>
        <end position="175"/>
    </location>
</feature>